<evidence type="ECO:0000313" key="6">
    <source>
        <dbReference type="Proteomes" id="UP000054877"/>
    </source>
</evidence>
<dbReference type="NCBIfam" id="TIGR01730">
    <property type="entry name" value="RND_mfp"/>
    <property type="match status" value="1"/>
</dbReference>
<evidence type="ECO:0000313" key="5">
    <source>
        <dbReference type="EMBL" id="KTD61779.1"/>
    </source>
</evidence>
<accession>A0A0W0YYV9</accession>
<dbReference type="Pfam" id="PF25954">
    <property type="entry name" value="Beta-barrel_RND_2"/>
    <property type="match status" value="1"/>
</dbReference>
<dbReference type="GO" id="GO:0015562">
    <property type="term" value="F:efflux transmembrane transporter activity"/>
    <property type="evidence" value="ECO:0007669"/>
    <property type="project" value="TreeGrafter"/>
</dbReference>
<evidence type="ECO:0000259" key="4">
    <source>
        <dbReference type="Pfam" id="PF25954"/>
    </source>
</evidence>
<reference evidence="5 6" key="1">
    <citation type="submission" date="2015-11" db="EMBL/GenBank/DDBJ databases">
        <title>Genomic analysis of 38 Legionella species identifies large and diverse effector repertoires.</title>
        <authorList>
            <person name="Burstein D."/>
            <person name="Amaro F."/>
            <person name="Zusman T."/>
            <person name="Lifshitz Z."/>
            <person name="Cohen O."/>
            <person name="Gilbert J.A."/>
            <person name="Pupko T."/>
            <person name="Shuman H.A."/>
            <person name="Segal G."/>
        </authorList>
    </citation>
    <scope>NUCLEOTIDE SEQUENCE [LARGE SCALE GENOMIC DNA]</scope>
    <source>
        <strain evidence="5 6">Mt.St.Helens-9</strain>
    </source>
</reference>
<dbReference type="GO" id="GO:1990281">
    <property type="term" value="C:efflux pump complex"/>
    <property type="evidence" value="ECO:0007669"/>
    <property type="project" value="TreeGrafter"/>
</dbReference>
<protein>
    <submittedName>
        <fullName evidence="5">Hemolysin D</fullName>
    </submittedName>
</protein>
<proteinExistence type="inferred from homology"/>
<evidence type="ECO:0000256" key="1">
    <source>
        <dbReference type="ARBA" id="ARBA00009477"/>
    </source>
</evidence>
<dbReference type="Proteomes" id="UP000054877">
    <property type="component" value="Unassembled WGS sequence"/>
</dbReference>
<dbReference type="FunFam" id="2.40.30.170:FF:000010">
    <property type="entry name" value="Efflux RND transporter periplasmic adaptor subunit"/>
    <property type="match status" value="1"/>
</dbReference>
<dbReference type="Pfam" id="PF25917">
    <property type="entry name" value="BSH_RND"/>
    <property type="match status" value="1"/>
</dbReference>
<dbReference type="PATRIC" id="fig|452.5.peg.2658"/>
<sequence>MMQKRMIIMLVGVAILFGGIFLYKGIMGLIIKKAMKSQERIISVSTMKVGYSSWTPETSASGSLRAIRGVNVTTELAGMVQTIHFKPGSSVRKNDLLVQLNADNEIARLHSLQANAALARTTYLRDKAQYAVRAVSKQTLDNDEANLKSYRAQVAEQAAIVAKKTIRAPFSGRLGINNVNPGQYVNPGDSVVMLQTLDPIYVDFFVPQQSIAKLQVGQAVVLTTDAFPGKSFRGKITTINPAADVGTRNIGVEATIANPDEALLPGMFGHVTIPTGKPSPFLTVPQTAISFNPYGNIVYVVRQSGKDKQGDPVLTVKQYFVMTGETRGEQIQILKGLKEKDEIVTSGQLKLKNDSRVAINNTIKLPDNPSPTLRDNH</sequence>
<dbReference type="InterPro" id="IPR058792">
    <property type="entry name" value="Beta-barrel_RND_2"/>
</dbReference>
<name>A0A0W0YYV9_LEGSP</name>
<dbReference type="InterPro" id="IPR006143">
    <property type="entry name" value="RND_pump_MFP"/>
</dbReference>
<dbReference type="Gene3D" id="2.40.30.170">
    <property type="match status" value="1"/>
</dbReference>
<comment type="similarity">
    <text evidence="1">Belongs to the membrane fusion protein (MFP) (TC 8.A.1) family.</text>
</comment>
<feature type="transmembrane region" description="Helical" evidence="2">
    <location>
        <begin position="6"/>
        <end position="31"/>
    </location>
</feature>
<dbReference type="RefSeq" id="WP_331712927.1">
    <property type="nucleotide sequence ID" value="NZ_CAAAII010000001.1"/>
</dbReference>
<dbReference type="PANTHER" id="PTHR30469:SF11">
    <property type="entry name" value="BLL4320 PROTEIN"/>
    <property type="match status" value="1"/>
</dbReference>
<dbReference type="Gene3D" id="2.40.420.20">
    <property type="match status" value="1"/>
</dbReference>
<dbReference type="STRING" id="452.Lspi_2409"/>
<dbReference type="Gene3D" id="1.10.287.470">
    <property type="entry name" value="Helix hairpin bin"/>
    <property type="match status" value="1"/>
</dbReference>
<feature type="domain" description="CusB-like beta-barrel" evidence="4">
    <location>
        <begin position="201"/>
        <end position="273"/>
    </location>
</feature>
<keyword evidence="2" id="KW-0472">Membrane</keyword>
<dbReference type="InterPro" id="IPR058625">
    <property type="entry name" value="MdtA-like_BSH"/>
</dbReference>
<dbReference type="AlphaFoldDB" id="A0A0W0YYV9"/>
<keyword evidence="6" id="KW-1185">Reference proteome</keyword>
<comment type="caution">
    <text evidence="5">The sequence shown here is derived from an EMBL/GenBank/DDBJ whole genome shotgun (WGS) entry which is preliminary data.</text>
</comment>
<dbReference type="SUPFAM" id="SSF111369">
    <property type="entry name" value="HlyD-like secretion proteins"/>
    <property type="match status" value="1"/>
</dbReference>
<keyword evidence="2" id="KW-0812">Transmembrane</keyword>
<dbReference type="EMBL" id="LNYX01000031">
    <property type="protein sequence ID" value="KTD61779.1"/>
    <property type="molecule type" value="Genomic_DNA"/>
</dbReference>
<evidence type="ECO:0000259" key="3">
    <source>
        <dbReference type="Pfam" id="PF25917"/>
    </source>
</evidence>
<dbReference type="Gene3D" id="2.40.50.100">
    <property type="match status" value="1"/>
</dbReference>
<feature type="domain" description="Multidrug resistance protein MdtA-like barrel-sandwich hybrid" evidence="3">
    <location>
        <begin position="69"/>
        <end position="193"/>
    </location>
</feature>
<gene>
    <name evidence="5" type="ORF">Lspi_2409</name>
</gene>
<keyword evidence="2" id="KW-1133">Transmembrane helix</keyword>
<organism evidence="5 6">
    <name type="scientific">Legionella spiritensis</name>
    <dbReference type="NCBI Taxonomy" id="452"/>
    <lineage>
        <taxon>Bacteria</taxon>
        <taxon>Pseudomonadati</taxon>
        <taxon>Pseudomonadota</taxon>
        <taxon>Gammaproteobacteria</taxon>
        <taxon>Legionellales</taxon>
        <taxon>Legionellaceae</taxon>
        <taxon>Legionella</taxon>
    </lineage>
</organism>
<evidence type="ECO:0000256" key="2">
    <source>
        <dbReference type="SAM" id="Phobius"/>
    </source>
</evidence>
<dbReference type="PANTHER" id="PTHR30469">
    <property type="entry name" value="MULTIDRUG RESISTANCE PROTEIN MDTA"/>
    <property type="match status" value="1"/>
</dbReference>